<keyword evidence="1" id="KW-1133">Transmembrane helix</keyword>
<dbReference type="KEGG" id="por:APT59_05080"/>
<dbReference type="AlphaFoldDB" id="A0A0U4VX22"/>
<proteinExistence type="predicted"/>
<gene>
    <name evidence="3" type="ORF">APT59_05080</name>
</gene>
<evidence type="ECO:0008006" key="5">
    <source>
        <dbReference type="Google" id="ProtNLM"/>
    </source>
</evidence>
<evidence type="ECO:0000256" key="1">
    <source>
        <dbReference type="SAM" id="Phobius"/>
    </source>
</evidence>
<sequence>MKAFRTTISVLSAACLLTLSGCASIVGNSQYPVAVKSTPVGASFTIKNRSGEVVHTGTTPGTVTLKSGSGYFKGEAYTVTFHKDGYADTTTQLSSSMSGWYWGNILFGGLIGMLIVDPLTGAMYKLPDSSSGDLGAPVMAKTSGQDLTMLTIDQVPVDQRLKLIRVN</sequence>
<organism evidence="3 4">
    <name type="scientific">Pseudomonas oryzihabitans</name>
    <dbReference type="NCBI Taxonomy" id="47885"/>
    <lineage>
        <taxon>Bacteria</taxon>
        <taxon>Pseudomonadati</taxon>
        <taxon>Pseudomonadota</taxon>
        <taxon>Gammaproteobacteria</taxon>
        <taxon>Pseudomonadales</taxon>
        <taxon>Pseudomonadaceae</taxon>
        <taxon>Pseudomonas</taxon>
    </lineage>
</organism>
<keyword evidence="1" id="KW-0812">Transmembrane</keyword>
<keyword evidence="2" id="KW-0732">Signal</keyword>
<feature type="signal peptide" evidence="2">
    <location>
        <begin position="1"/>
        <end position="23"/>
    </location>
</feature>
<accession>A0A0U4VX22</accession>
<keyword evidence="1" id="KW-0472">Membrane</keyword>
<reference evidence="3 4" key="1">
    <citation type="submission" date="2016-01" db="EMBL/GenBank/DDBJ databases">
        <title>Annotation of Pseudomonas oryzihabitans USDA-ARS-USMARC-56511.</title>
        <authorList>
            <person name="Harhay G.P."/>
            <person name="Harhay D.M."/>
            <person name="Smith T.P.L."/>
            <person name="Bono J.L."/>
            <person name="Heaton M.P."/>
            <person name="Clawson M.L."/>
            <person name="Chitko-Mckown C.G."/>
            <person name="Capik S.F."/>
            <person name="DeDonder K.D."/>
            <person name="Apley M.D."/>
            <person name="Lubbers B.V."/>
            <person name="White B.J."/>
            <person name="Larson R.L."/>
        </authorList>
    </citation>
    <scope>NUCLEOTIDE SEQUENCE [LARGE SCALE GENOMIC DNA]</scope>
    <source>
        <strain evidence="3 4">USDA-ARS-USMARC-56511</strain>
    </source>
</reference>
<protein>
    <recommendedName>
        <fullName evidence="5">PEGA domain-containing protein</fullName>
    </recommendedName>
</protein>
<evidence type="ECO:0000313" key="4">
    <source>
        <dbReference type="Proteomes" id="UP000064137"/>
    </source>
</evidence>
<dbReference type="RefSeq" id="WP_059313860.1">
    <property type="nucleotide sequence ID" value="NZ_CP013987.1"/>
</dbReference>
<evidence type="ECO:0000313" key="3">
    <source>
        <dbReference type="EMBL" id="ALZ83608.1"/>
    </source>
</evidence>
<evidence type="ECO:0000256" key="2">
    <source>
        <dbReference type="SAM" id="SignalP"/>
    </source>
</evidence>
<feature type="transmembrane region" description="Helical" evidence="1">
    <location>
        <begin position="99"/>
        <end position="116"/>
    </location>
</feature>
<dbReference type="PROSITE" id="PS51257">
    <property type="entry name" value="PROKAR_LIPOPROTEIN"/>
    <property type="match status" value="1"/>
</dbReference>
<feature type="chain" id="PRO_5006853246" description="PEGA domain-containing protein" evidence="2">
    <location>
        <begin position="24"/>
        <end position="167"/>
    </location>
</feature>
<dbReference type="Proteomes" id="UP000064137">
    <property type="component" value="Chromosome"/>
</dbReference>
<dbReference type="OrthoDB" id="194242at2"/>
<dbReference type="EMBL" id="CP013987">
    <property type="protein sequence ID" value="ALZ83608.1"/>
    <property type="molecule type" value="Genomic_DNA"/>
</dbReference>
<name>A0A0U4VX22_9PSED</name>